<keyword evidence="7" id="KW-1015">Disulfide bond</keyword>
<dbReference type="PANTHER" id="PTHR47966">
    <property type="entry name" value="BETA-SITE APP-CLEAVING ENZYME, ISOFORM A-RELATED"/>
    <property type="match status" value="1"/>
</dbReference>
<keyword evidence="14" id="KW-1185">Reference proteome</keyword>
<evidence type="ECO:0000256" key="9">
    <source>
        <dbReference type="SAM" id="MobiDB-lite"/>
    </source>
</evidence>
<dbReference type="PROSITE" id="PS00141">
    <property type="entry name" value="ASP_PROTEASE"/>
    <property type="match status" value="1"/>
</dbReference>
<protein>
    <submittedName>
        <fullName evidence="13">Aspartic peptidase domain-containing protein</fullName>
    </submittedName>
</protein>
<proteinExistence type="inferred from homology"/>
<dbReference type="InterPro" id="IPR033121">
    <property type="entry name" value="PEPTIDASE_A1"/>
</dbReference>
<dbReference type="InterPro" id="IPR033876">
    <property type="entry name" value="SAP-like"/>
</dbReference>
<dbReference type="Gene3D" id="2.40.70.10">
    <property type="entry name" value="Acid Proteases"/>
    <property type="match status" value="2"/>
</dbReference>
<evidence type="ECO:0000256" key="5">
    <source>
        <dbReference type="ARBA" id="ARBA00022801"/>
    </source>
</evidence>
<evidence type="ECO:0000256" key="4">
    <source>
        <dbReference type="ARBA" id="ARBA00022750"/>
    </source>
</evidence>
<feature type="disulfide bond" evidence="7">
    <location>
        <begin position="320"/>
        <end position="370"/>
    </location>
</feature>
<comment type="caution">
    <text evidence="13">The sequence shown here is derived from an EMBL/GenBank/DDBJ whole genome shotgun (WGS) entry which is preliminary data.</text>
</comment>
<dbReference type="SUPFAM" id="SSF50630">
    <property type="entry name" value="Acid proteases"/>
    <property type="match status" value="1"/>
</dbReference>
<keyword evidence="3 11" id="KW-0732">Signal</keyword>
<evidence type="ECO:0000256" key="7">
    <source>
        <dbReference type="PIRSR" id="PIRSR601461-2"/>
    </source>
</evidence>
<keyword evidence="10" id="KW-0812">Transmembrane</keyword>
<evidence type="ECO:0000256" key="6">
    <source>
        <dbReference type="PIRSR" id="PIRSR601461-1"/>
    </source>
</evidence>
<organism evidence="13 14">
    <name type="scientific">Rhypophila decipiens</name>
    <dbReference type="NCBI Taxonomy" id="261697"/>
    <lineage>
        <taxon>Eukaryota</taxon>
        <taxon>Fungi</taxon>
        <taxon>Dikarya</taxon>
        <taxon>Ascomycota</taxon>
        <taxon>Pezizomycotina</taxon>
        <taxon>Sordariomycetes</taxon>
        <taxon>Sordariomycetidae</taxon>
        <taxon>Sordariales</taxon>
        <taxon>Naviculisporaceae</taxon>
        <taxon>Rhypophila</taxon>
    </lineage>
</organism>
<keyword evidence="10" id="KW-0472">Membrane</keyword>
<gene>
    <name evidence="13" type="ORF">QBC37DRAFT_273763</name>
</gene>
<evidence type="ECO:0000256" key="3">
    <source>
        <dbReference type="ARBA" id="ARBA00022729"/>
    </source>
</evidence>
<evidence type="ECO:0000313" key="14">
    <source>
        <dbReference type="Proteomes" id="UP001301769"/>
    </source>
</evidence>
<feature type="region of interest" description="Disordered" evidence="9">
    <location>
        <begin position="442"/>
        <end position="481"/>
    </location>
</feature>
<dbReference type="PANTHER" id="PTHR47966:SF65">
    <property type="entry name" value="ASPARTIC-TYPE ENDOPEPTIDASE"/>
    <property type="match status" value="1"/>
</dbReference>
<evidence type="ECO:0000256" key="2">
    <source>
        <dbReference type="ARBA" id="ARBA00022670"/>
    </source>
</evidence>
<evidence type="ECO:0000256" key="1">
    <source>
        <dbReference type="ARBA" id="ARBA00007447"/>
    </source>
</evidence>
<reference evidence="13" key="2">
    <citation type="submission" date="2023-05" db="EMBL/GenBank/DDBJ databases">
        <authorList>
            <consortium name="Lawrence Berkeley National Laboratory"/>
            <person name="Steindorff A."/>
            <person name="Hensen N."/>
            <person name="Bonometti L."/>
            <person name="Westerberg I."/>
            <person name="Brannstrom I.O."/>
            <person name="Guillou S."/>
            <person name="Cros-Aarteil S."/>
            <person name="Calhoun S."/>
            <person name="Haridas S."/>
            <person name="Kuo A."/>
            <person name="Mondo S."/>
            <person name="Pangilinan J."/>
            <person name="Riley R."/>
            <person name="Labutti K."/>
            <person name="Andreopoulos B."/>
            <person name="Lipzen A."/>
            <person name="Chen C."/>
            <person name="Yanf M."/>
            <person name="Daum C."/>
            <person name="Ng V."/>
            <person name="Clum A."/>
            <person name="Ohm R."/>
            <person name="Martin F."/>
            <person name="Silar P."/>
            <person name="Natvig D."/>
            <person name="Lalanne C."/>
            <person name="Gautier V."/>
            <person name="Ament-Velasquez S.L."/>
            <person name="Kruys A."/>
            <person name="Hutchinson M.I."/>
            <person name="Powell A.J."/>
            <person name="Barry K."/>
            <person name="Miller A.N."/>
            <person name="Grigoriev I.V."/>
            <person name="Debuchy R."/>
            <person name="Gladieux P."/>
            <person name="Thoren M.H."/>
            <person name="Johannesson H."/>
        </authorList>
    </citation>
    <scope>NUCLEOTIDE SEQUENCE</scope>
    <source>
        <strain evidence="13">PSN293</strain>
    </source>
</reference>
<keyword evidence="5 8" id="KW-0378">Hydrolase</keyword>
<dbReference type="AlphaFoldDB" id="A0AAN6YLY9"/>
<reference evidence="13" key="1">
    <citation type="journal article" date="2023" name="Mol. Phylogenet. Evol.">
        <title>Genome-scale phylogeny and comparative genomics of the fungal order Sordariales.</title>
        <authorList>
            <person name="Hensen N."/>
            <person name="Bonometti L."/>
            <person name="Westerberg I."/>
            <person name="Brannstrom I.O."/>
            <person name="Guillou S."/>
            <person name="Cros-Aarteil S."/>
            <person name="Calhoun S."/>
            <person name="Haridas S."/>
            <person name="Kuo A."/>
            <person name="Mondo S."/>
            <person name="Pangilinan J."/>
            <person name="Riley R."/>
            <person name="LaButti K."/>
            <person name="Andreopoulos B."/>
            <person name="Lipzen A."/>
            <person name="Chen C."/>
            <person name="Yan M."/>
            <person name="Daum C."/>
            <person name="Ng V."/>
            <person name="Clum A."/>
            <person name="Steindorff A."/>
            <person name="Ohm R.A."/>
            <person name="Martin F."/>
            <person name="Silar P."/>
            <person name="Natvig D.O."/>
            <person name="Lalanne C."/>
            <person name="Gautier V."/>
            <person name="Ament-Velasquez S.L."/>
            <person name="Kruys A."/>
            <person name="Hutchinson M.I."/>
            <person name="Powell A.J."/>
            <person name="Barry K."/>
            <person name="Miller A.N."/>
            <person name="Grigoriev I.V."/>
            <person name="Debuchy R."/>
            <person name="Gladieux P."/>
            <person name="Hiltunen Thoren M."/>
            <person name="Johannesson H."/>
        </authorList>
    </citation>
    <scope>NUCLEOTIDE SEQUENCE</scope>
    <source>
        <strain evidence="13">PSN293</strain>
    </source>
</reference>
<dbReference type="GO" id="GO:0004190">
    <property type="term" value="F:aspartic-type endopeptidase activity"/>
    <property type="evidence" value="ECO:0007669"/>
    <property type="project" value="UniProtKB-KW"/>
</dbReference>
<name>A0AAN6YLY9_9PEZI</name>
<accession>A0AAN6YLY9</accession>
<feature type="transmembrane region" description="Helical" evidence="10">
    <location>
        <begin position="508"/>
        <end position="527"/>
    </location>
</feature>
<feature type="active site" evidence="6">
    <location>
        <position position="284"/>
    </location>
</feature>
<feature type="active site" evidence="6">
    <location>
        <position position="80"/>
    </location>
</feature>
<dbReference type="InterPro" id="IPR001461">
    <property type="entry name" value="Aspartic_peptidase_A1"/>
</dbReference>
<dbReference type="PROSITE" id="PS51767">
    <property type="entry name" value="PEPTIDASE_A1"/>
    <property type="match status" value="1"/>
</dbReference>
<comment type="similarity">
    <text evidence="1 8">Belongs to the peptidase A1 family.</text>
</comment>
<evidence type="ECO:0000256" key="8">
    <source>
        <dbReference type="RuleBase" id="RU000454"/>
    </source>
</evidence>
<evidence type="ECO:0000256" key="11">
    <source>
        <dbReference type="SAM" id="SignalP"/>
    </source>
</evidence>
<keyword evidence="2 8" id="KW-0645">Protease</keyword>
<evidence type="ECO:0000313" key="13">
    <source>
        <dbReference type="EMBL" id="KAK4219107.1"/>
    </source>
</evidence>
<feature type="domain" description="Peptidase A1" evidence="12">
    <location>
        <begin position="62"/>
        <end position="415"/>
    </location>
</feature>
<dbReference type="Proteomes" id="UP001301769">
    <property type="component" value="Unassembled WGS sequence"/>
</dbReference>
<dbReference type="InterPro" id="IPR001969">
    <property type="entry name" value="Aspartic_peptidase_AS"/>
</dbReference>
<feature type="signal peptide" evidence="11">
    <location>
        <begin position="1"/>
        <end position="20"/>
    </location>
</feature>
<dbReference type="GO" id="GO:0006508">
    <property type="term" value="P:proteolysis"/>
    <property type="evidence" value="ECO:0007669"/>
    <property type="project" value="UniProtKB-KW"/>
</dbReference>
<dbReference type="CDD" id="cd05474">
    <property type="entry name" value="SAP_like"/>
    <property type="match status" value="1"/>
</dbReference>
<keyword evidence="4 8" id="KW-0064">Aspartyl protease</keyword>
<feature type="chain" id="PRO_5042917868" evidence="11">
    <location>
        <begin position="21"/>
        <end position="528"/>
    </location>
</feature>
<evidence type="ECO:0000259" key="12">
    <source>
        <dbReference type="PROSITE" id="PS51767"/>
    </source>
</evidence>
<feature type="compositionally biased region" description="Polar residues" evidence="9">
    <location>
        <begin position="442"/>
        <end position="451"/>
    </location>
</feature>
<dbReference type="Pfam" id="PF00026">
    <property type="entry name" value="Asp"/>
    <property type="match status" value="1"/>
</dbReference>
<dbReference type="InterPro" id="IPR021109">
    <property type="entry name" value="Peptidase_aspartic_dom_sf"/>
</dbReference>
<dbReference type="EMBL" id="MU858050">
    <property type="protein sequence ID" value="KAK4219107.1"/>
    <property type="molecule type" value="Genomic_DNA"/>
</dbReference>
<keyword evidence="10" id="KW-1133">Transmembrane helix</keyword>
<dbReference type="PRINTS" id="PR00792">
    <property type="entry name" value="PEPSIN"/>
</dbReference>
<sequence length="528" mass="56357">MRVEWSFAVFTTLFWGAAVAQNVLEFNLNKGFPGVRVGVTPRISRRDTHVGTLVNNITGGAYYIDALIGTPGQRVSMILDTGSSDAWVVSPVADLCRSTRLQEYYQQSCYGTYSATDSKTFELISRNTFDIMYLDGGGAAGDFIADDFTIAGTTIKSLQMGYAKRTSRGTGILGIGFNSSVSADKPYPNIIDELQNQGKIATKAYSLYLNDRRSDTGSILFGGIDRSKFIGPLTILPILKPNNTKIPRSFEVEFTSLTVESTSGPLTISAPTTYDNSPFPAVLDSGSTLSYIPDQMAQQVFKKLGVITDTQFTGLSLIDCAYLKSNLTMTFQFLTAAISVPVWEMVLDHLLEGYEHLIPKQTSKSFSDVCIFGLQSTGTFEDDGVKTIDFALLGETFLRSAYVVYDLTHHEIGMAQANMNETGTDIVEFKSTDKSIPTLTGVAAQQTTNPPRGSGTGTNGQPDGTGSSSGGGGGPATHTVTVIASPDNNAAGYGSRQGLLPGGGGGEALAVLSFWCLFAMVGGAVMVL</sequence>
<evidence type="ECO:0000256" key="10">
    <source>
        <dbReference type="SAM" id="Phobius"/>
    </source>
</evidence>